<name>A0A8J3A9E8_9ACTN</name>
<dbReference type="PANTHER" id="PTHR42928">
    <property type="entry name" value="TRICARBOXYLATE-BINDING PROTEIN"/>
    <property type="match status" value="1"/>
</dbReference>
<dbReference type="PANTHER" id="PTHR42928:SF5">
    <property type="entry name" value="BLR1237 PROTEIN"/>
    <property type="match status" value="1"/>
</dbReference>
<organism evidence="4 5">
    <name type="scientific">Egicoccus halophilus</name>
    <dbReference type="NCBI Taxonomy" id="1670830"/>
    <lineage>
        <taxon>Bacteria</taxon>
        <taxon>Bacillati</taxon>
        <taxon>Actinomycetota</taxon>
        <taxon>Nitriliruptoria</taxon>
        <taxon>Egicoccales</taxon>
        <taxon>Egicoccaceae</taxon>
        <taxon>Egicoccus</taxon>
    </lineage>
</organism>
<proteinExistence type="inferred from homology"/>
<protein>
    <recommendedName>
        <fullName evidence="6">Tripartite-type tricarboxylate transporter, receptor component TctC</fullName>
    </recommendedName>
</protein>
<feature type="signal peptide" evidence="3">
    <location>
        <begin position="1"/>
        <end position="35"/>
    </location>
</feature>
<dbReference type="Proteomes" id="UP000650511">
    <property type="component" value="Unassembled WGS sequence"/>
</dbReference>
<feature type="chain" id="PRO_5038932986" description="Tripartite-type tricarboxylate transporter, receptor component TctC" evidence="3">
    <location>
        <begin position="36"/>
        <end position="393"/>
    </location>
</feature>
<keyword evidence="3" id="KW-0732">Signal</keyword>
<dbReference type="Gene3D" id="3.40.190.150">
    <property type="entry name" value="Bordetella uptake gene, domain 1"/>
    <property type="match status" value="1"/>
</dbReference>
<feature type="region of interest" description="Disordered" evidence="2">
    <location>
        <begin position="36"/>
        <end position="68"/>
    </location>
</feature>
<dbReference type="Pfam" id="PF03401">
    <property type="entry name" value="TctC"/>
    <property type="match status" value="1"/>
</dbReference>
<reference evidence="4" key="2">
    <citation type="submission" date="2020-09" db="EMBL/GenBank/DDBJ databases">
        <authorList>
            <person name="Sun Q."/>
            <person name="Zhou Y."/>
        </authorList>
    </citation>
    <scope>NUCLEOTIDE SEQUENCE</scope>
    <source>
        <strain evidence="4">CGMCC 1.14988</strain>
    </source>
</reference>
<feature type="compositionally biased region" description="Acidic residues" evidence="2">
    <location>
        <begin position="59"/>
        <end position="68"/>
    </location>
</feature>
<dbReference type="SUPFAM" id="SSF53850">
    <property type="entry name" value="Periplasmic binding protein-like II"/>
    <property type="match status" value="1"/>
</dbReference>
<dbReference type="InterPro" id="IPR005064">
    <property type="entry name" value="BUG"/>
</dbReference>
<accession>A0A8J3A9E8</accession>
<sequence>MRAANRRSGTKRRRLGRFTAGGAALALLLAACGGAGEEDQAAPAAEEPEAPEAEKPEGDEPEADADAASDEIDLSDAAAFYEGNTVTWVVPYDPGGGHDAYPRAFVPFLAEELGADVVISNEPGAGAMLATNRWANEPNPDGTRIANIPTAGVLMHLLTGNDAVEFEAEDIAWLGVFVDEPAAVSVAQDGPFETWDDVLAADRQLRYGLTGFGSSPHFTLALLDDVFDLNMDVVSGYGSSAEMNLSMSAGDIDMLAGSIGSALAQYRAGEAQPVLAFIEPGNMPDGAPDTLHSVFDYVDDPDLLEILQAHASVYSSARGIVASSRIPEDRLLYLEQAIERALNNPEFHAVMEEQERELNVQNGAWFRDEVQVVLNAPDEYRDFLIAVTAEGED</sequence>
<comment type="similarity">
    <text evidence="1">Belongs to the UPF0065 (bug) family.</text>
</comment>
<evidence type="ECO:0000313" key="4">
    <source>
        <dbReference type="EMBL" id="GGI07522.1"/>
    </source>
</evidence>
<evidence type="ECO:0000256" key="1">
    <source>
        <dbReference type="ARBA" id="ARBA00006987"/>
    </source>
</evidence>
<evidence type="ECO:0008006" key="6">
    <source>
        <dbReference type="Google" id="ProtNLM"/>
    </source>
</evidence>
<dbReference type="PROSITE" id="PS51257">
    <property type="entry name" value="PROKAR_LIPOPROTEIN"/>
    <property type="match status" value="1"/>
</dbReference>
<dbReference type="AlphaFoldDB" id="A0A8J3A9E8"/>
<dbReference type="InterPro" id="IPR042100">
    <property type="entry name" value="Bug_dom1"/>
</dbReference>
<reference evidence="4" key="1">
    <citation type="journal article" date="2014" name="Int. J. Syst. Evol. Microbiol.">
        <title>Complete genome sequence of Corynebacterium casei LMG S-19264T (=DSM 44701T), isolated from a smear-ripened cheese.</title>
        <authorList>
            <consortium name="US DOE Joint Genome Institute (JGI-PGF)"/>
            <person name="Walter F."/>
            <person name="Albersmeier A."/>
            <person name="Kalinowski J."/>
            <person name="Ruckert C."/>
        </authorList>
    </citation>
    <scope>NUCLEOTIDE SEQUENCE</scope>
    <source>
        <strain evidence="4">CGMCC 1.14988</strain>
    </source>
</reference>
<evidence type="ECO:0000313" key="5">
    <source>
        <dbReference type="Proteomes" id="UP000650511"/>
    </source>
</evidence>
<evidence type="ECO:0000256" key="2">
    <source>
        <dbReference type="SAM" id="MobiDB-lite"/>
    </source>
</evidence>
<feature type="compositionally biased region" description="Acidic residues" evidence="2">
    <location>
        <begin position="36"/>
        <end position="51"/>
    </location>
</feature>
<comment type="caution">
    <text evidence="4">The sequence shown here is derived from an EMBL/GenBank/DDBJ whole genome shotgun (WGS) entry which is preliminary data.</text>
</comment>
<gene>
    <name evidence="4" type="ORF">GCM10011354_24510</name>
</gene>
<evidence type="ECO:0000256" key="3">
    <source>
        <dbReference type="SAM" id="SignalP"/>
    </source>
</evidence>
<keyword evidence="5" id="KW-1185">Reference proteome</keyword>
<dbReference type="Gene3D" id="3.40.190.10">
    <property type="entry name" value="Periplasmic binding protein-like II"/>
    <property type="match status" value="1"/>
</dbReference>
<dbReference type="EMBL" id="BMHA01000009">
    <property type="protein sequence ID" value="GGI07522.1"/>
    <property type="molecule type" value="Genomic_DNA"/>
</dbReference>